<keyword evidence="3" id="KW-1185">Reference proteome</keyword>
<organism evidence="2 3">
    <name type="scientific">Lactobacillus jensenii</name>
    <dbReference type="NCBI Taxonomy" id="109790"/>
    <lineage>
        <taxon>Bacteria</taxon>
        <taxon>Bacillati</taxon>
        <taxon>Bacillota</taxon>
        <taxon>Bacilli</taxon>
        <taxon>Lactobacillales</taxon>
        <taxon>Lactobacillaceae</taxon>
        <taxon>Lactobacillus</taxon>
    </lineage>
</organism>
<name>A0ABU9FHI9_LACJE</name>
<keyword evidence="1" id="KW-0812">Transmembrane</keyword>
<reference evidence="2 3" key="1">
    <citation type="submission" date="2024-04" db="EMBL/GenBank/DDBJ databases">
        <title>Three lactobacilli isolated from voided urine samples from females with type 2 diabetes.</title>
        <authorList>
            <person name="Kula A."/>
            <person name="Stegman N."/>
            <person name="Putonti C."/>
        </authorList>
    </citation>
    <scope>NUCLEOTIDE SEQUENCE [LARGE SCALE GENOMIC DNA]</scope>
    <source>
        <strain evidence="2 3">1855</strain>
    </source>
</reference>
<feature type="transmembrane region" description="Helical" evidence="1">
    <location>
        <begin position="6"/>
        <end position="23"/>
    </location>
</feature>
<accession>A0ABU9FHI9</accession>
<keyword evidence="1" id="KW-1133">Transmembrane helix</keyword>
<gene>
    <name evidence="2" type="ORF">AAC431_03200</name>
</gene>
<evidence type="ECO:0000313" key="3">
    <source>
        <dbReference type="Proteomes" id="UP001385848"/>
    </source>
</evidence>
<dbReference type="RefSeq" id="WP_101850291.1">
    <property type="nucleotide sequence ID" value="NZ_CATOVC010000001.1"/>
</dbReference>
<comment type="caution">
    <text evidence="2">The sequence shown here is derived from an EMBL/GenBank/DDBJ whole genome shotgun (WGS) entry which is preliminary data.</text>
</comment>
<sequence>MKHIKIILLIVSILINIILLVKLNNNNLNDGVYTYRTTQIKLKHYRDGYQVIELNKRGRVATEIGSNQDHAGRSNGVTVAFDK</sequence>
<dbReference type="EMBL" id="JBBVUL010000005">
    <property type="protein sequence ID" value="MEL0564931.1"/>
    <property type="molecule type" value="Genomic_DNA"/>
</dbReference>
<evidence type="ECO:0008006" key="4">
    <source>
        <dbReference type="Google" id="ProtNLM"/>
    </source>
</evidence>
<proteinExistence type="predicted"/>
<dbReference type="Proteomes" id="UP001385848">
    <property type="component" value="Unassembled WGS sequence"/>
</dbReference>
<evidence type="ECO:0000256" key="1">
    <source>
        <dbReference type="SAM" id="Phobius"/>
    </source>
</evidence>
<protein>
    <recommendedName>
        <fullName evidence="4">Secreted protein</fullName>
    </recommendedName>
</protein>
<keyword evidence="1" id="KW-0472">Membrane</keyword>
<evidence type="ECO:0000313" key="2">
    <source>
        <dbReference type="EMBL" id="MEL0564931.1"/>
    </source>
</evidence>